<sequence length="82" mass="9600">MISGFGNRTAIEILQNMNPEVVNPRNLKIGIILKYKKRRHKTYNYRLEDISTMSIAKNYNGNGDTTYCAKLNYVLQFLRKDK</sequence>
<dbReference type="Proteomes" id="UP000231094">
    <property type="component" value="Unassembled WGS sequence"/>
</dbReference>
<reference evidence="1 2" key="1">
    <citation type="journal article" date="2017" name="MBio">
        <title>Type VI secretion-mediated competition in the bee gut microbiome.</title>
        <authorList>
            <person name="Steele M.I."/>
            <person name="Kwong W.K."/>
            <person name="Powell J.E."/>
            <person name="Whiteley M."/>
            <person name="Moran N.A."/>
        </authorList>
    </citation>
    <scope>NUCLEOTIDE SEQUENCE [LARGE SCALE GENOMIC DNA]</scope>
    <source>
        <strain evidence="1 2">PEB0171</strain>
    </source>
</reference>
<dbReference type="EMBL" id="MEIV01000075">
    <property type="protein sequence ID" value="PIT60751.1"/>
    <property type="molecule type" value="Genomic_DNA"/>
</dbReference>
<accession>A0A2N9Y1Z1</accession>
<name>A0A2N9Y1Z1_9NEIS</name>
<protein>
    <submittedName>
        <fullName evidence="1">Uncharacterized protein</fullName>
    </submittedName>
</protein>
<gene>
    <name evidence="1" type="ORF">BHC47_08405</name>
</gene>
<dbReference type="AlphaFoldDB" id="A0A2N9Y1Z1"/>
<organism evidence="1 2">
    <name type="scientific">Snodgrassella alvi</name>
    <dbReference type="NCBI Taxonomy" id="1196083"/>
    <lineage>
        <taxon>Bacteria</taxon>
        <taxon>Pseudomonadati</taxon>
        <taxon>Pseudomonadota</taxon>
        <taxon>Betaproteobacteria</taxon>
        <taxon>Neisseriales</taxon>
        <taxon>Neisseriaceae</taxon>
        <taxon>Snodgrassella</taxon>
    </lineage>
</organism>
<evidence type="ECO:0000313" key="2">
    <source>
        <dbReference type="Proteomes" id="UP000231094"/>
    </source>
</evidence>
<evidence type="ECO:0000313" key="1">
    <source>
        <dbReference type="EMBL" id="PIT60751.1"/>
    </source>
</evidence>
<proteinExistence type="predicted"/>
<comment type="caution">
    <text evidence="1">The sequence shown here is derived from an EMBL/GenBank/DDBJ whole genome shotgun (WGS) entry which is preliminary data.</text>
</comment>